<dbReference type="Proteomes" id="UP000199412">
    <property type="component" value="Unassembled WGS sequence"/>
</dbReference>
<keyword evidence="1" id="KW-0812">Transmembrane</keyword>
<evidence type="ECO:0000313" key="3">
    <source>
        <dbReference type="Proteomes" id="UP000199412"/>
    </source>
</evidence>
<sequence>MASSFTTTGFAVRWVVALVLVMATFNPTDWSLVGWVETTGFSQDLPLKALLAVVLLIGFIIYFWATMRSIGKFGIGLLVLLFVVCGWVVVTYAGSDWVTADIMIWIGLIVVATIMAVGMSWSHIWRKMTGQIDVDEADI</sequence>
<evidence type="ECO:0000256" key="1">
    <source>
        <dbReference type="SAM" id="Phobius"/>
    </source>
</evidence>
<dbReference type="RefSeq" id="WP_092786456.1">
    <property type="nucleotide sequence ID" value="NZ_FNAP01000008.1"/>
</dbReference>
<reference evidence="2 3" key="1">
    <citation type="submission" date="2016-10" db="EMBL/GenBank/DDBJ databases">
        <authorList>
            <person name="de Groot N.N."/>
        </authorList>
    </citation>
    <scope>NUCLEOTIDE SEQUENCE [LARGE SCALE GENOMIC DNA]</scope>
    <source>
        <strain evidence="2 3">ATCC 700224</strain>
    </source>
</reference>
<name>A0A1G7DYB9_9PROT</name>
<feature type="transmembrane region" description="Helical" evidence="1">
    <location>
        <begin position="102"/>
        <end position="121"/>
    </location>
</feature>
<feature type="transmembrane region" description="Helical" evidence="1">
    <location>
        <begin position="7"/>
        <end position="25"/>
    </location>
</feature>
<dbReference type="OrthoDB" id="7272344at2"/>
<dbReference type="EMBL" id="FNAP01000008">
    <property type="protein sequence ID" value="SDE56479.1"/>
    <property type="molecule type" value="Genomic_DNA"/>
</dbReference>
<dbReference type="Pfam" id="PF20134">
    <property type="entry name" value="DUF6524"/>
    <property type="match status" value="1"/>
</dbReference>
<evidence type="ECO:0000313" key="2">
    <source>
        <dbReference type="EMBL" id="SDE56479.1"/>
    </source>
</evidence>
<organism evidence="2 3">
    <name type="scientific">Rhodospira trueperi</name>
    <dbReference type="NCBI Taxonomy" id="69960"/>
    <lineage>
        <taxon>Bacteria</taxon>
        <taxon>Pseudomonadati</taxon>
        <taxon>Pseudomonadota</taxon>
        <taxon>Alphaproteobacteria</taxon>
        <taxon>Rhodospirillales</taxon>
        <taxon>Rhodospirillaceae</taxon>
        <taxon>Rhodospira</taxon>
    </lineage>
</organism>
<dbReference type="InterPro" id="IPR045387">
    <property type="entry name" value="DUF6524"/>
</dbReference>
<dbReference type="STRING" id="69960.SAMN05421720_10891"/>
<accession>A0A1G7DYB9</accession>
<dbReference type="AlphaFoldDB" id="A0A1G7DYB9"/>
<feature type="transmembrane region" description="Helical" evidence="1">
    <location>
        <begin position="45"/>
        <end position="65"/>
    </location>
</feature>
<proteinExistence type="predicted"/>
<keyword evidence="1" id="KW-1133">Transmembrane helix</keyword>
<gene>
    <name evidence="2" type="ORF">SAMN05421720_10891</name>
</gene>
<protein>
    <submittedName>
        <fullName evidence="2">Uncharacterized protein</fullName>
    </submittedName>
</protein>
<feature type="transmembrane region" description="Helical" evidence="1">
    <location>
        <begin position="72"/>
        <end position="90"/>
    </location>
</feature>
<keyword evidence="1" id="KW-0472">Membrane</keyword>
<keyword evidence="3" id="KW-1185">Reference proteome</keyword>